<accession>A0A371HQR3</accession>
<comment type="caution">
    <text evidence="1">The sequence shown here is derived from an EMBL/GenBank/DDBJ whole genome shotgun (WGS) entry which is preliminary data.</text>
</comment>
<proteinExistence type="predicted"/>
<keyword evidence="2" id="KW-1185">Reference proteome</keyword>
<reference evidence="1" key="1">
    <citation type="submission" date="2018-05" db="EMBL/GenBank/DDBJ databases">
        <title>Draft genome of Mucuna pruriens seed.</title>
        <authorList>
            <person name="Nnadi N.E."/>
            <person name="Vos R."/>
            <person name="Hasami M.H."/>
            <person name="Devisetty U.K."/>
            <person name="Aguiy J.C."/>
        </authorList>
    </citation>
    <scope>NUCLEOTIDE SEQUENCE [LARGE SCALE GENOMIC DNA]</scope>
    <source>
        <strain evidence="1">JCA_2017</strain>
    </source>
</reference>
<dbReference type="PANTHER" id="PTHR11439:SF470">
    <property type="entry name" value="CYSTEINE-RICH RLK (RECEPTOR-LIKE PROTEIN KINASE) 8"/>
    <property type="match status" value="1"/>
</dbReference>
<dbReference type="AlphaFoldDB" id="A0A371HQR3"/>
<sequence length="83" mass="9431">MIVTSDDEIEKLTLKEKLTTQFEMKELGKLKYFLGIEIAYSKQGSIVDKRSTSGYCMFLGGNLVTWKTKKQNVVARSSAEVEF</sequence>
<name>A0A371HQR3_MUCPR</name>
<organism evidence="1 2">
    <name type="scientific">Mucuna pruriens</name>
    <name type="common">Velvet bean</name>
    <name type="synonym">Dolichos pruriens</name>
    <dbReference type="NCBI Taxonomy" id="157652"/>
    <lineage>
        <taxon>Eukaryota</taxon>
        <taxon>Viridiplantae</taxon>
        <taxon>Streptophyta</taxon>
        <taxon>Embryophyta</taxon>
        <taxon>Tracheophyta</taxon>
        <taxon>Spermatophyta</taxon>
        <taxon>Magnoliopsida</taxon>
        <taxon>eudicotyledons</taxon>
        <taxon>Gunneridae</taxon>
        <taxon>Pentapetalae</taxon>
        <taxon>rosids</taxon>
        <taxon>fabids</taxon>
        <taxon>Fabales</taxon>
        <taxon>Fabaceae</taxon>
        <taxon>Papilionoideae</taxon>
        <taxon>50 kb inversion clade</taxon>
        <taxon>NPAAA clade</taxon>
        <taxon>indigoferoid/millettioid clade</taxon>
        <taxon>Phaseoleae</taxon>
        <taxon>Mucuna</taxon>
    </lineage>
</organism>
<evidence type="ECO:0000313" key="2">
    <source>
        <dbReference type="Proteomes" id="UP000257109"/>
    </source>
</evidence>
<dbReference type="EMBL" id="QJKJ01001940">
    <property type="protein sequence ID" value="RDY05123.1"/>
    <property type="molecule type" value="Genomic_DNA"/>
</dbReference>
<dbReference type="OrthoDB" id="128382at2759"/>
<dbReference type="PANTHER" id="PTHR11439">
    <property type="entry name" value="GAG-POL-RELATED RETROTRANSPOSON"/>
    <property type="match status" value="1"/>
</dbReference>
<dbReference type="Proteomes" id="UP000257109">
    <property type="component" value="Unassembled WGS sequence"/>
</dbReference>
<evidence type="ECO:0000313" key="1">
    <source>
        <dbReference type="EMBL" id="RDY05123.1"/>
    </source>
</evidence>
<protein>
    <submittedName>
        <fullName evidence="1">Mitochondrial protein</fullName>
    </submittedName>
</protein>
<dbReference type="CDD" id="cd09272">
    <property type="entry name" value="RNase_HI_RT_Ty1"/>
    <property type="match status" value="1"/>
</dbReference>
<gene>
    <name evidence="1" type="ORF">CR513_11071</name>
</gene>
<feature type="non-terminal residue" evidence="1">
    <location>
        <position position="1"/>
    </location>
</feature>